<protein>
    <submittedName>
        <fullName evidence="1">Uncharacterized protein</fullName>
    </submittedName>
</protein>
<evidence type="ECO:0000313" key="1">
    <source>
        <dbReference type="EMBL" id="GIY94526.1"/>
    </source>
</evidence>
<reference evidence="1 2" key="1">
    <citation type="submission" date="2021-06" db="EMBL/GenBank/DDBJ databases">
        <title>Caerostris extrusa draft genome.</title>
        <authorList>
            <person name="Kono N."/>
            <person name="Arakawa K."/>
        </authorList>
    </citation>
    <scope>NUCLEOTIDE SEQUENCE [LARGE SCALE GENOMIC DNA]</scope>
</reference>
<sequence length="99" mass="11354">MERSDSQRKAPARPQFHPIGLLYHRSLFQHGGWYPPNFKSCSYSSIICRSSCNTCTKCSSYTFLFFCSTHLNPNRPFQSVRNCNVKTFATYNTNLSPSS</sequence>
<comment type="caution">
    <text evidence="1">The sequence shown here is derived from an EMBL/GenBank/DDBJ whole genome shotgun (WGS) entry which is preliminary data.</text>
</comment>
<organism evidence="1 2">
    <name type="scientific">Caerostris extrusa</name>
    <name type="common">Bark spider</name>
    <name type="synonym">Caerostris bankana</name>
    <dbReference type="NCBI Taxonomy" id="172846"/>
    <lineage>
        <taxon>Eukaryota</taxon>
        <taxon>Metazoa</taxon>
        <taxon>Ecdysozoa</taxon>
        <taxon>Arthropoda</taxon>
        <taxon>Chelicerata</taxon>
        <taxon>Arachnida</taxon>
        <taxon>Araneae</taxon>
        <taxon>Araneomorphae</taxon>
        <taxon>Entelegynae</taxon>
        <taxon>Araneoidea</taxon>
        <taxon>Araneidae</taxon>
        <taxon>Caerostris</taxon>
    </lineage>
</organism>
<keyword evidence="2" id="KW-1185">Reference proteome</keyword>
<name>A0AAV4XHU0_CAEEX</name>
<evidence type="ECO:0000313" key="2">
    <source>
        <dbReference type="Proteomes" id="UP001054945"/>
    </source>
</evidence>
<dbReference type="AlphaFoldDB" id="A0AAV4XHU0"/>
<proteinExistence type="predicted"/>
<dbReference type="EMBL" id="BPLR01017797">
    <property type="protein sequence ID" value="GIY94526.1"/>
    <property type="molecule type" value="Genomic_DNA"/>
</dbReference>
<accession>A0AAV4XHU0</accession>
<dbReference type="Proteomes" id="UP001054945">
    <property type="component" value="Unassembled WGS sequence"/>
</dbReference>
<gene>
    <name evidence="1" type="ORF">CEXT_231561</name>
</gene>